<protein>
    <submittedName>
        <fullName evidence="1">Uncharacterized protein</fullName>
    </submittedName>
</protein>
<organism evidence="1 2">
    <name type="scientific">Xylella taiwanensis</name>
    <dbReference type="NCBI Taxonomy" id="1444770"/>
    <lineage>
        <taxon>Bacteria</taxon>
        <taxon>Pseudomonadati</taxon>
        <taxon>Pseudomonadota</taxon>
        <taxon>Gammaproteobacteria</taxon>
        <taxon>Lysobacterales</taxon>
        <taxon>Lysobacteraceae</taxon>
        <taxon>Xylella</taxon>
    </lineage>
</organism>
<dbReference type="Proteomes" id="UP000020406">
    <property type="component" value="Unassembled WGS sequence"/>
</dbReference>
<reference evidence="1 2" key="1">
    <citation type="journal article" date="2014" name="Genome Announc.">
        <title>Draft Genome Sequence of Xylella fastidiosa Pear Leaf Scorch Strain in Taiwan.</title>
        <authorList>
            <person name="Su C.C."/>
            <person name="Deng W.L."/>
            <person name="Jan F.J."/>
            <person name="Chang C.J."/>
            <person name="Huang H."/>
            <person name="Chen J."/>
        </authorList>
    </citation>
    <scope>NUCLEOTIDE SEQUENCE [LARGE SCALE GENOMIC DNA]</scope>
    <source>
        <strain evidence="1 2">PLS229</strain>
    </source>
</reference>
<dbReference type="AlphaFoldDB" id="Z9JM54"/>
<gene>
    <name evidence="1" type="ORF">AF72_01455</name>
</gene>
<dbReference type="STRING" id="1444770.AF72_01455"/>
<sequence>MQKYGRIVEIGGKQDAVFDVDLVGVQCQVKTFDRLEYQTQAIGQ</sequence>
<comment type="caution">
    <text evidence="1">The sequence shown here is derived from an EMBL/GenBank/DDBJ whole genome shotgun (WGS) entry which is preliminary data.</text>
</comment>
<evidence type="ECO:0000313" key="1">
    <source>
        <dbReference type="EMBL" id="EWS79254.1"/>
    </source>
</evidence>
<accession>Z9JM54</accession>
<proteinExistence type="predicted"/>
<dbReference type="EMBL" id="JDSQ01000002">
    <property type="protein sequence ID" value="EWS79254.1"/>
    <property type="molecule type" value="Genomic_DNA"/>
</dbReference>
<evidence type="ECO:0000313" key="2">
    <source>
        <dbReference type="Proteomes" id="UP000020406"/>
    </source>
</evidence>
<name>Z9JM54_9GAMM</name>